<accession>A0A1T4LV41</accession>
<evidence type="ECO:0000256" key="5">
    <source>
        <dbReference type="ARBA" id="ARBA00023136"/>
    </source>
</evidence>
<evidence type="ECO:0000256" key="6">
    <source>
        <dbReference type="SAM" id="Phobius"/>
    </source>
</evidence>
<proteinExistence type="predicted"/>
<dbReference type="PANTHER" id="PTHR32309:SF13">
    <property type="entry name" value="FERRIC ENTEROBACTIN TRANSPORT PROTEIN FEPE"/>
    <property type="match status" value="1"/>
</dbReference>
<keyword evidence="2" id="KW-1003">Cell membrane</keyword>
<dbReference type="PANTHER" id="PTHR32309">
    <property type="entry name" value="TYROSINE-PROTEIN KINASE"/>
    <property type="match status" value="1"/>
</dbReference>
<sequence>MKRKREDFYEDDFYEDEEELDLIDLLHTLLRRWKLITLVGIPIFIGGIIFAFTRPTVYQGEITLMVSSGRNYSVTSIDGSELSTNQKLVTTYAEVAKSRLLMKRLIEKYDLGGTPDGLGKLIEVNPVDDTELIRITYKNKDPEMAAAVTNEIGSEFINRIREIMNFQNLKVVERAEVPDKPLPKKRGLILAISFVLGGIVGVFVGFLVEFFHSKLRKPRDIENILECPMLGMVPEFNLNEEGEEK</sequence>
<evidence type="ECO:0000313" key="8">
    <source>
        <dbReference type="EMBL" id="SJZ58609.1"/>
    </source>
</evidence>
<evidence type="ECO:0000256" key="3">
    <source>
        <dbReference type="ARBA" id="ARBA00022692"/>
    </source>
</evidence>
<dbReference type="STRING" id="180163.SAMN02745174_00980"/>
<comment type="subcellular location">
    <subcellularLocation>
        <location evidence="1">Cell membrane</location>
        <topology evidence="1">Multi-pass membrane protein</topology>
    </subcellularLocation>
</comment>
<dbReference type="EMBL" id="FUWX01000007">
    <property type="protein sequence ID" value="SJZ58609.1"/>
    <property type="molecule type" value="Genomic_DNA"/>
</dbReference>
<feature type="transmembrane region" description="Helical" evidence="6">
    <location>
        <begin position="188"/>
        <end position="211"/>
    </location>
</feature>
<evidence type="ECO:0000256" key="4">
    <source>
        <dbReference type="ARBA" id="ARBA00022989"/>
    </source>
</evidence>
<dbReference type="GO" id="GO:0005886">
    <property type="term" value="C:plasma membrane"/>
    <property type="evidence" value="ECO:0007669"/>
    <property type="project" value="UniProtKB-SubCell"/>
</dbReference>
<organism evidence="8 9">
    <name type="scientific">Cetobacterium ceti</name>
    <dbReference type="NCBI Taxonomy" id="180163"/>
    <lineage>
        <taxon>Bacteria</taxon>
        <taxon>Fusobacteriati</taxon>
        <taxon>Fusobacteriota</taxon>
        <taxon>Fusobacteriia</taxon>
        <taxon>Fusobacteriales</taxon>
        <taxon>Fusobacteriaceae</taxon>
        <taxon>Cetobacterium</taxon>
    </lineage>
</organism>
<keyword evidence="5 6" id="KW-0472">Membrane</keyword>
<evidence type="ECO:0000256" key="1">
    <source>
        <dbReference type="ARBA" id="ARBA00004651"/>
    </source>
</evidence>
<evidence type="ECO:0000259" key="7">
    <source>
        <dbReference type="Pfam" id="PF02706"/>
    </source>
</evidence>
<name>A0A1T4LV41_9FUSO</name>
<reference evidence="8 9" key="1">
    <citation type="submission" date="2017-02" db="EMBL/GenBank/DDBJ databases">
        <authorList>
            <person name="Peterson S.W."/>
        </authorList>
    </citation>
    <scope>NUCLEOTIDE SEQUENCE [LARGE SCALE GENOMIC DNA]</scope>
    <source>
        <strain evidence="8 9">ATCC 700028</strain>
    </source>
</reference>
<protein>
    <submittedName>
        <fullName evidence="8">Capsular polysaccharide biosynthesis protein</fullName>
    </submittedName>
</protein>
<evidence type="ECO:0000256" key="2">
    <source>
        <dbReference type="ARBA" id="ARBA00022475"/>
    </source>
</evidence>
<dbReference type="InterPro" id="IPR003856">
    <property type="entry name" value="LPS_length_determ_N"/>
</dbReference>
<feature type="transmembrane region" description="Helical" evidence="6">
    <location>
        <begin position="35"/>
        <end position="53"/>
    </location>
</feature>
<keyword evidence="4 6" id="KW-1133">Transmembrane helix</keyword>
<evidence type="ECO:0000313" key="9">
    <source>
        <dbReference type="Proteomes" id="UP000191153"/>
    </source>
</evidence>
<dbReference type="AlphaFoldDB" id="A0A1T4LV41"/>
<keyword evidence="9" id="KW-1185">Reference proteome</keyword>
<dbReference type="Proteomes" id="UP000191153">
    <property type="component" value="Unassembled WGS sequence"/>
</dbReference>
<dbReference type="GO" id="GO:0004713">
    <property type="term" value="F:protein tyrosine kinase activity"/>
    <property type="evidence" value="ECO:0007669"/>
    <property type="project" value="TreeGrafter"/>
</dbReference>
<dbReference type="RefSeq" id="WP_078693495.1">
    <property type="nucleotide sequence ID" value="NZ_FUWX01000007.1"/>
</dbReference>
<keyword evidence="3 6" id="KW-0812">Transmembrane</keyword>
<feature type="domain" description="Polysaccharide chain length determinant N-terminal" evidence="7">
    <location>
        <begin position="18"/>
        <end position="108"/>
    </location>
</feature>
<dbReference type="OrthoDB" id="92444at2"/>
<dbReference type="InterPro" id="IPR050445">
    <property type="entry name" value="Bact_polysacc_biosynth/exp"/>
</dbReference>
<dbReference type="Pfam" id="PF02706">
    <property type="entry name" value="Wzz"/>
    <property type="match status" value="1"/>
</dbReference>
<gene>
    <name evidence="8" type="ORF">SAMN02745174_00980</name>
</gene>